<dbReference type="AlphaFoldDB" id="A0ABD2LUU0"/>
<evidence type="ECO:0000256" key="2">
    <source>
        <dbReference type="ARBA" id="ARBA00022896"/>
    </source>
</evidence>
<comment type="cofactor">
    <cofactor evidence="1">
        <name>L-ascorbate</name>
        <dbReference type="ChEBI" id="CHEBI:38290"/>
    </cofactor>
</comment>
<dbReference type="GO" id="GO:0051213">
    <property type="term" value="F:dioxygenase activity"/>
    <property type="evidence" value="ECO:0007669"/>
    <property type="project" value="UniProtKB-KW"/>
</dbReference>
<keyword evidence="4" id="KW-0560">Oxidoreductase</keyword>
<evidence type="ECO:0000313" key="7">
    <source>
        <dbReference type="EMBL" id="KAL3119018.1"/>
    </source>
</evidence>
<accession>A0ABD2LUU0</accession>
<proteinExistence type="predicted"/>
<dbReference type="PANTHER" id="PTHR12117">
    <property type="entry name" value="HISTONE ACETYLTRANSFERASE COMPLEX"/>
    <property type="match status" value="1"/>
</dbReference>
<evidence type="ECO:0000256" key="5">
    <source>
        <dbReference type="SAM" id="MobiDB-lite"/>
    </source>
</evidence>
<dbReference type="PANTHER" id="PTHR12117:SF0">
    <property type="entry name" value="PROLYL 3-HYDROXYLASE OGFOD1"/>
    <property type="match status" value="1"/>
</dbReference>
<dbReference type="GO" id="GO:0016705">
    <property type="term" value="F:oxidoreductase activity, acting on paired donors, with incorporation or reduction of molecular oxygen"/>
    <property type="evidence" value="ECO:0007669"/>
    <property type="project" value="UniProtKB-ARBA"/>
</dbReference>
<dbReference type="SMART" id="SM00702">
    <property type="entry name" value="P4Hc"/>
    <property type="match status" value="1"/>
</dbReference>
<gene>
    <name evidence="7" type="ORF">niasHT_003801</name>
</gene>
<evidence type="ECO:0000313" key="8">
    <source>
        <dbReference type="Proteomes" id="UP001620626"/>
    </source>
</evidence>
<keyword evidence="3" id="KW-0223">Dioxygenase</keyword>
<feature type="domain" description="Prolyl 4-hydroxylase alpha subunit" evidence="6">
    <location>
        <begin position="47"/>
        <end position="227"/>
    </location>
</feature>
<name>A0ABD2LUU0_9BILA</name>
<dbReference type="InterPro" id="IPR006620">
    <property type="entry name" value="Pro_4_hyd_alph"/>
</dbReference>
<dbReference type="InterPro" id="IPR019601">
    <property type="entry name" value="Oxoglutarate/Fe-dep_Oase_C"/>
</dbReference>
<evidence type="ECO:0000256" key="4">
    <source>
        <dbReference type="ARBA" id="ARBA00023002"/>
    </source>
</evidence>
<comment type="caution">
    <text evidence="7">The sequence shown here is derived from an EMBL/GenBank/DDBJ whole genome shotgun (WGS) entry which is preliminary data.</text>
</comment>
<feature type="region of interest" description="Disordered" evidence="5">
    <location>
        <begin position="511"/>
        <end position="549"/>
    </location>
</feature>
<protein>
    <recommendedName>
        <fullName evidence="6">Prolyl 4-hydroxylase alpha subunit domain-containing protein</fullName>
    </recommendedName>
</protein>
<evidence type="ECO:0000259" key="6">
    <source>
        <dbReference type="SMART" id="SM00702"/>
    </source>
</evidence>
<sequence length="549" mass="62165">MASQQPQQSVTNYSLQFRINAQYKSDQFRDSVRCCLNGSHEDSLPFPHFAFAEFLADSTILSSIRRELQSAAWMPKNNDLYSLSQTVDLADFHAEHYPILSAFRDFMLEDVRKWLMRVTGVSLDDRLALTGSRYSSGDCLLPHDDKLEGRAFAFVLYLTPGWEESDGGQLCLFDSDPAKNYPGKIVKRIQPRENTFSLFPVQHNSWHSVSEVLSEQKQRLSLNGWFHYAPGTTTVAQTGPNCAVEEPICRVEPSMNITLAEVNEWLSPNYIRPGQHRQIKRIFAYKSELSLQQFLNNERYNKALEELEKAQFECVGPPHKSLLRLFRSEAITLLLTQWTGLHLYDLKTKRGTAHSPNGAKRAAEPPKKRKRADEEEEGTTSGGQKQRGEADGGGESEDTNVRIASFIHRFEKGCYLMADDQLAADTKSNGFCLDVMLFFGRKQEWSAQNGGFVSYFAVGETNEILRVVPTMNTAAIVFREPEVLNFTKYLNHRTGDGHFFVLSCSFFGISTGESESESSLESDDEEEGEEGEEEGEGEQEEEEEQREGI</sequence>
<dbReference type="GO" id="GO:0031418">
    <property type="term" value="F:L-ascorbic acid binding"/>
    <property type="evidence" value="ECO:0007669"/>
    <property type="project" value="UniProtKB-KW"/>
</dbReference>
<dbReference type="Gene3D" id="2.60.120.620">
    <property type="entry name" value="q2cbj1_9rhob like domain"/>
    <property type="match status" value="2"/>
</dbReference>
<dbReference type="Pfam" id="PF10637">
    <property type="entry name" value="Ofd1_CTDD"/>
    <property type="match status" value="1"/>
</dbReference>
<reference evidence="7 8" key="1">
    <citation type="submission" date="2024-10" db="EMBL/GenBank/DDBJ databases">
        <authorList>
            <person name="Kim D."/>
        </authorList>
    </citation>
    <scope>NUCLEOTIDE SEQUENCE [LARGE SCALE GENOMIC DNA]</scope>
    <source>
        <strain evidence="7">BH-2024</strain>
    </source>
</reference>
<dbReference type="Proteomes" id="UP001620626">
    <property type="component" value="Unassembled WGS sequence"/>
</dbReference>
<keyword evidence="2" id="KW-0847">Vitamin C</keyword>
<evidence type="ECO:0000256" key="1">
    <source>
        <dbReference type="ARBA" id="ARBA00001961"/>
    </source>
</evidence>
<feature type="region of interest" description="Disordered" evidence="5">
    <location>
        <begin position="350"/>
        <end position="397"/>
    </location>
</feature>
<organism evidence="7 8">
    <name type="scientific">Heterodera trifolii</name>
    <dbReference type="NCBI Taxonomy" id="157864"/>
    <lineage>
        <taxon>Eukaryota</taxon>
        <taxon>Metazoa</taxon>
        <taxon>Ecdysozoa</taxon>
        <taxon>Nematoda</taxon>
        <taxon>Chromadorea</taxon>
        <taxon>Rhabditida</taxon>
        <taxon>Tylenchina</taxon>
        <taxon>Tylenchomorpha</taxon>
        <taxon>Tylenchoidea</taxon>
        <taxon>Heteroderidae</taxon>
        <taxon>Heteroderinae</taxon>
        <taxon>Heterodera</taxon>
    </lineage>
</organism>
<keyword evidence="8" id="KW-1185">Reference proteome</keyword>
<feature type="compositionally biased region" description="Acidic residues" evidence="5">
    <location>
        <begin position="514"/>
        <end position="549"/>
    </location>
</feature>
<dbReference type="InterPro" id="IPR051842">
    <property type="entry name" value="uS12_prolyl_hydroxylase"/>
</dbReference>
<dbReference type="InterPro" id="IPR039558">
    <property type="entry name" value="TPA1/OFD1_N"/>
</dbReference>
<dbReference type="EMBL" id="JBICBT010000258">
    <property type="protein sequence ID" value="KAL3119018.1"/>
    <property type="molecule type" value="Genomic_DNA"/>
</dbReference>
<dbReference type="Pfam" id="PF13661">
    <property type="entry name" value="2OG-FeII_Oxy_4"/>
    <property type="match status" value="1"/>
</dbReference>
<evidence type="ECO:0000256" key="3">
    <source>
        <dbReference type="ARBA" id="ARBA00022964"/>
    </source>
</evidence>